<dbReference type="AlphaFoldDB" id="A0A0P9H2R6"/>
<dbReference type="Pfam" id="PF00296">
    <property type="entry name" value="Bac_luciferase"/>
    <property type="match status" value="1"/>
</dbReference>
<evidence type="ECO:0000256" key="3">
    <source>
        <dbReference type="ARBA" id="ARBA00023002"/>
    </source>
</evidence>
<organism evidence="6 7">
    <name type="scientific">Kouleothrix aurantiaca</name>
    <dbReference type="NCBI Taxonomy" id="186479"/>
    <lineage>
        <taxon>Bacteria</taxon>
        <taxon>Bacillati</taxon>
        <taxon>Chloroflexota</taxon>
        <taxon>Chloroflexia</taxon>
        <taxon>Chloroflexales</taxon>
        <taxon>Roseiflexineae</taxon>
        <taxon>Roseiflexaceae</taxon>
        <taxon>Kouleothrix</taxon>
    </lineage>
</organism>
<feature type="non-terminal residue" evidence="6">
    <location>
        <position position="213"/>
    </location>
</feature>
<dbReference type="InterPro" id="IPR036661">
    <property type="entry name" value="Luciferase-like_sf"/>
</dbReference>
<protein>
    <submittedName>
        <fullName evidence="6">Luciferase</fullName>
    </submittedName>
</protein>
<dbReference type="GO" id="GO:0046306">
    <property type="term" value="P:alkanesulfonate catabolic process"/>
    <property type="evidence" value="ECO:0007669"/>
    <property type="project" value="TreeGrafter"/>
</dbReference>
<keyword evidence="3" id="KW-0560">Oxidoreductase</keyword>
<keyword evidence="2" id="KW-0288">FMN</keyword>
<accession>A0A0P9H2R6</accession>
<reference evidence="6 7" key="1">
    <citation type="submission" date="2015-09" db="EMBL/GenBank/DDBJ databases">
        <title>Draft genome sequence of Kouleothrix aurantiaca JCM 19913.</title>
        <authorList>
            <person name="Hemp J."/>
        </authorList>
    </citation>
    <scope>NUCLEOTIDE SEQUENCE [LARGE SCALE GENOMIC DNA]</scope>
    <source>
        <strain evidence="6 7">COM-B</strain>
    </source>
</reference>
<keyword evidence="7" id="KW-1185">Reference proteome</keyword>
<dbReference type="GO" id="GO:0008726">
    <property type="term" value="F:alkanesulfonate monooxygenase activity"/>
    <property type="evidence" value="ECO:0007669"/>
    <property type="project" value="TreeGrafter"/>
</dbReference>
<comment type="caution">
    <text evidence="6">The sequence shown here is derived from an EMBL/GenBank/DDBJ whole genome shotgun (WGS) entry which is preliminary data.</text>
</comment>
<dbReference type="PANTHER" id="PTHR42847:SF4">
    <property type="entry name" value="ALKANESULFONATE MONOOXYGENASE-RELATED"/>
    <property type="match status" value="1"/>
</dbReference>
<feature type="domain" description="Luciferase-like" evidence="5">
    <location>
        <begin position="15"/>
        <end position="190"/>
    </location>
</feature>
<dbReference type="SUPFAM" id="SSF51679">
    <property type="entry name" value="Bacterial luciferase-like"/>
    <property type="match status" value="1"/>
</dbReference>
<evidence type="ECO:0000256" key="4">
    <source>
        <dbReference type="ARBA" id="ARBA00023033"/>
    </source>
</evidence>
<proteinExistence type="predicted"/>
<dbReference type="InterPro" id="IPR011251">
    <property type="entry name" value="Luciferase-like_dom"/>
</dbReference>
<evidence type="ECO:0000259" key="5">
    <source>
        <dbReference type="Pfam" id="PF00296"/>
    </source>
</evidence>
<evidence type="ECO:0000313" key="7">
    <source>
        <dbReference type="Proteomes" id="UP000050509"/>
    </source>
</evidence>
<keyword evidence="1" id="KW-0285">Flavoprotein</keyword>
<dbReference type="PANTHER" id="PTHR42847">
    <property type="entry name" value="ALKANESULFONATE MONOOXYGENASE"/>
    <property type="match status" value="1"/>
</dbReference>
<keyword evidence="4" id="KW-0503">Monooxygenase</keyword>
<dbReference type="Proteomes" id="UP000050509">
    <property type="component" value="Unassembled WGS sequence"/>
</dbReference>
<evidence type="ECO:0000256" key="1">
    <source>
        <dbReference type="ARBA" id="ARBA00022630"/>
    </source>
</evidence>
<evidence type="ECO:0000256" key="2">
    <source>
        <dbReference type="ARBA" id="ARBA00022643"/>
    </source>
</evidence>
<name>A0A0P9H2R6_9CHLR</name>
<sequence length="213" mass="23524">MKFAINVPNFGSFGDPRLVAGLAREAEASGWDGMFIWDHVMWTHPQNFPVTEPWVTLAAMAVATQRIRIGAMVTPLPRRRPWQVARQATTLDHLSGGRAVLGVGIGGDWFGDYSRFGEPADDRTRGAQLDEALDVVTGLWSGEPFSYAGTHYTVRDTQFLPAPLQQPRIPIWVAGVWPGTRPFRRAARYGGVAPIPRNDAPLTPDDVRAMLAY</sequence>
<dbReference type="InterPro" id="IPR050172">
    <property type="entry name" value="SsuD_RutA_monooxygenase"/>
</dbReference>
<dbReference type="Gene3D" id="3.20.20.30">
    <property type="entry name" value="Luciferase-like domain"/>
    <property type="match status" value="1"/>
</dbReference>
<dbReference type="EMBL" id="LJCR01002745">
    <property type="protein sequence ID" value="KPV48323.1"/>
    <property type="molecule type" value="Genomic_DNA"/>
</dbReference>
<evidence type="ECO:0000313" key="6">
    <source>
        <dbReference type="EMBL" id="KPV48323.1"/>
    </source>
</evidence>
<gene>
    <name evidence="6" type="ORF">SE17_38680</name>
</gene>